<dbReference type="InterPro" id="IPR011059">
    <property type="entry name" value="Metal-dep_hydrolase_composite"/>
</dbReference>
<protein>
    <submittedName>
        <fullName evidence="2">Amidohydrolase family protein</fullName>
    </submittedName>
</protein>
<name>A0A848CI71_9BACT</name>
<dbReference type="SUPFAM" id="SSF51556">
    <property type="entry name" value="Metallo-dependent hydrolases"/>
    <property type="match status" value="1"/>
</dbReference>
<sequence>MTGHTGIANSKALEIAGITRDTPDPAGGIIGRDAQGAPNGILEGIPAQTLVRKHIPGFTLDEMRAALADDSARYASCGITTAQGGPAFSPMDAELGHKVTELVLDCAHDGTLTIRTVLFIRANDMSRLAPYPNHVPGTDLSGNGRVTMGAAKLWADGDPRGHTGYFLEPYPFVDPAKGADYRGEFLYTVDELVEKILPIHKAGWQIAIHANGDGGIEIVTQAYERLQQLHPRPNARHLVIHCQYPSYSQLQRLKAAGAYPCFFISPLYHWGEIHAGYVGADRVARFCPCHDADELGLPYNLHTDAPITPVDPLIQVCTAVTRTSRKGTVYGPDQAVTVMSALKAVTIHAAFLKFEEHVKGSLTPGKYADMVLLAENPLKVAPEHIKDIAVLRTYVGGDVVYSRS</sequence>
<dbReference type="AlphaFoldDB" id="A0A848CI71"/>
<dbReference type="Gene3D" id="3.10.310.70">
    <property type="match status" value="1"/>
</dbReference>
<dbReference type="PANTHER" id="PTHR22642:SF2">
    <property type="entry name" value="PROTEIN LONG AFTER FAR-RED 3"/>
    <property type="match status" value="1"/>
</dbReference>
<proteinExistence type="predicted"/>
<accession>A0A848CI71</accession>
<dbReference type="GO" id="GO:0016810">
    <property type="term" value="F:hydrolase activity, acting on carbon-nitrogen (but not peptide) bonds"/>
    <property type="evidence" value="ECO:0007669"/>
    <property type="project" value="InterPro"/>
</dbReference>
<dbReference type="PANTHER" id="PTHR22642">
    <property type="entry name" value="IMIDAZOLONEPROPIONASE"/>
    <property type="match status" value="1"/>
</dbReference>
<dbReference type="InterPro" id="IPR032466">
    <property type="entry name" value="Metal_Hydrolase"/>
</dbReference>
<evidence type="ECO:0000313" key="3">
    <source>
        <dbReference type="Proteomes" id="UP000522333"/>
    </source>
</evidence>
<gene>
    <name evidence="2" type="ORF">HF854_11890</name>
</gene>
<keyword evidence="2" id="KW-0378">Hydrolase</keyword>
<evidence type="ECO:0000259" key="1">
    <source>
        <dbReference type="Pfam" id="PF07969"/>
    </source>
</evidence>
<dbReference type="SUPFAM" id="SSF51338">
    <property type="entry name" value="Composite domain of metallo-dependent hydrolases"/>
    <property type="match status" value="1"/>
</dbReference>
<feature type="domain" description="Amidohydrolase 3" evidence="1">
    <location>
        <begin position="2"/>
        <end position="401"/>
    </location>
</feature>
<dbReference type="Proteomes" id="UP000522333">
    <property type="component" value="Unassembled WGS sequence"/>
</dbReference>
<dbReference type="EMBL" id="JABAFY010000079">
    <property type="protein sequence ID" value="NME53194.1"/>
    <property type="molecule type" value="Genomic_DNA"/>
</dbReference>
<dbReference type="InterPro" id="IPR013108">
    <property type="entry name" value="Amidohydro_3"/>
</dbReference>
<dbReference type="Pfam" id="PF07969">
    <property type="entry name" value="Amidohydro_3"/>
    <property type="match status" value="1"/>
</dbReference>
<dbReference type="Gene3D" id="3.20.20.140">
    <property type="entry name" value="Metal-dependent hydrolases"/>
    <property type="match status" value="1"/>
</dbReference>
<reference evidence="2 3" key="1">
    <citation type="submission" date="2020-04" db="EMBL/GenBank/DDBJ databases">
        <authorList>
            <person name="Hitch T.C.A."/>
            <person name="Wylensek D."/>
            <person name="Clavel T."/>
        </authorList>
    </citation>
    <scope>NUCLEOTIDE SEQUENCE [LARGE SCALE GENOMIC DNA]</scope>
    <source>
        <strain evidence="2 3">PG-251-APC-1</strain>
    </source>
</reference>
<dbReference type="RefSeq" id="WP_168936481.1">
    <property type="nucleotide sequence ID" value="NZ_JABAFY010000079.1"/>
</dbReference>
<evidence type="ECO:0000313" key="2">
    <source>
        <dbReference type="EMBL" id="NME53194.1"/>
    </source>
</evidence>
<organism evidence="2 3">
    <name type="scientific">Desulfovibrio piger</name>
    <dbReference type="NCBI Taxonomy" id="901"/>
    <lineage>
        <taxon>Bacteria</taxon>
        <taxon>Pseudomonadati</taxon>
        <taxon>Thermodesulfobacteriota</taxon>
        <taxon>Desulfovibrionia</taxon>
        <taxon>Desulfovibrionales</taxon>
        <taxon>Desulfovibrionaceae</taxon>
        <taxon>Desulfovibrio</taxon>
    </lineage>
</organism>
<comment type="caution">
    <text evidence="2">The sequence shown here is derived from an EMBL/GenBank/DDBJ whole genome shotgun (WGS) entry which is preliminary data.</text>
</comment>